<keyword evidence="10 11" id="KW-0472">Membrane</keyword>
<dbReference type="PANTHER" id="PTHR45569">
    <property type="entry name" value="SENSOR PROTEIN KDPD"/>
    <property type="match status" value="1"/>
</dbReference>
<dbReference type="Pfam" id="PF13493">
    <property type="entry name" value="DUF4118"/>
    <property type="match status" value="1"/>
</dbReference>
<dbReference type="RefSeq" id="WP_220195465.1">
    <property type="nucleotide sequence ID" value="NZ_BNJF01000002.1"/>
</dbReference>
<evidence type="ECO:0000256" key="11">
    <source>
        <dbReference type="SAM" id="Phobius"/>
    </source>
</evidence>
<evidence type="ECO:0000256" key="8">
    <source>
        <dbReference type="ARBA" id="ARBA00022989"/>
    </source>
</evidence>
<dbReference type="InterPro" id="IPR025201">
    <property type="entry name" value="KdpD_TM"/>
</dbReference>
<keyword evidence="9" id="KW-0902">Two-component regulatory system</keyword>
<comment type="subcellular location">
    <subcellularLocation>
        <location evidence="1">Membrane</location>
        <topology evidence="1">Multi-pass membrane protein</topology>
    </subcellularLocation>
</comment>
<dbReference type="GO" id="GO:0005524">
    <property type="term" value="F:ATP binding"/>
    <property type="evidence" value="ECO:0007669"/>
    <property type="project" value="UniProtKB-KW"/>
</dbReference>
<comment type="caution">
    <text evidence="13">The sequence shown here is derived from an EMBL/GenBank/DDBJ whole genome shotgun (WGS) entry which is preliminary data.</text>
</comment>
<dbReference type="SUPFAM" id="SSF55781">
    <property type="entry name" value="GAF domain-like"/>
    <property type="match status" value="1"/>
</dbReference>
<evidence type="ECO:0000256" key="4">
    <source>
        <dbReference type="ARBA" id="ARBA00022692"/>
    </source>
</evidence>
<feature type="transmembrane region" description="Helical" evidence="11">
    <location>
        <begin position="101"/>
        <end position="121"/>
    </location>
</feature>
<reference evidence="13" key="1">
    <citation type="submission" date="2020-10" db="EMBL/GenBank/DDBJ databases">
        <title>Taxonomic study of unclassified bacteria belonging to the class Ktedonobacteria.</title>
        <authorList>
            <person name="Yabe S."/>
            <person name="Wang C.M."/>
            <person name="Zheng Y."/>
            <person name="Sakai Y."/>
            <person name="Cavaletti L."/>
            <person name="Monciardini P."/>
            <person name="Donadio S."/>
        </authorList>
    </citation>
    <scope>NUCLEOTIDE SEQUENCE</scope>
    <source>
        <strain evidence="13">SOSP1-1</strain>
    </source>
</reference>
<dbReference type="GO" id="GO:0005886">
    <property type="term" value="C:plasma membrane"/>
    <property type="evidence" value="ECO:0007669"/>
    <property type="project" value="TreeGrafter"/>
</dbReference>
<keyword evidence="3" id="KW-0808">Transferase</keyword>
<keyword evidence="8 11" id="KW-1133">Transmembrane helix</keyword>
<keyword evidence="7" id="KW-0067">ATP-binding</keyword>
<evidence type="ECO:0000256" key="3">
    <source>
        <dbReference type="ARBA" id="ARBA00022679"/>
    </source>
</evidence>
<evidence type="ECO:0000256" key="2">
    <source>
        <dbReference type="ARBA" id="ARBA00022553"/>
    </source>
</evidence>
<dbReference type="InterPro" id="IPR029016">
    <property type="entry name" value="GAF-like_dom_sf"/>
</dbReference>
<proteinExistence type="predicted"/>
<evidence type="ECO:0000256" key="10">
    <source>
        <dbReference type="ARBA" id="ARBA00023136"/>
    </source>
</evidence>
<accession>A0A8J3MTL8</accession>
<evidence type="ECO:0000313" key="13">
    <source>
        <dbReference type="EMBL" id="GHO46061.1"/>
    </source>
</evidence>
<sequence>MQAIQQIPQVPIHMGRNWPQYLVDSLLAIGGALICTLLIYVFHLYPTIPNISILYLPLILALACTRGRYAAILAALVAVFSFDYLLVPPLYSFTIFRWEEWLALIVFLVTAFLTSQLASLMRKSTQESWRREREARILYEASQVINSTEQLSEQLDSIALAIVRVFAPWGLQECALLLPDQQGNLTVQAEAPIRIEHFTLLPEEMAHARQLMGQQNTHDHKRQVSASGALKGNLRLIPLRTGTQTLGILCLRQEHSISWLSTERQGTEQQATFFWTFLEQAVLVIERARFRSQVLSKNE</sequence>
<dbReference type="Gene3D" id="1.20.120.620">
    <property type="entry name" value="Backbone structure of the membrane domain of e. Coli histidine kinase receptor kdpd"/>
    <property type="match status" value="1"/>
</dbReference>
<dbReference type="PANTHER" id="PTHR45569:SF1">
    <property type="entry name" value="SENSOR PROTEIN KDPD"/>
    <property type="match status" value="1"/>
</dbReference>
<evidence type="ECO:0000256" key="6">
    <source>
        <dbReference type="ARBA" id="ARBA00022777"/>
    </source>
</evidence>
<keyword evidence="14" id="KW-1185">Reference proteome</keyword>
<keyword evidence="4 11" id="KW-0812">Transmembrane</keyword>
<evidence type="ECO:0000256" key="9">
    <source>
        <dbReference type="ARBA" id="ARBA00023012"/>
    </source>
</evidence>
<gene>
    <name evidence="13" type="ORF">KSX_42240</name>
</gene>
<feature type="domain" description="Sensor protein KdpD transmembrane" evidence="12">
    <location>
        <begin position="26"/>
        <end position="131"/>
    </location>
</feature>
<keyword evidence="5" id="KW-0547">Nucleotide-binding</keyword>
<protein>
    <recommendedName>
        <fullName evidence="12">Sensor protein KdpD transmembrane domain-containing protein</fullName>
    </recommendedName>
</protein>
<evidence type="ECO:0000256" key="1">
    <source>
        <dbReference type="ARBA" id="ARBA00004141"/>
    </source>
</evidence>
<dbReference type="GO" id="GO:0000155">
    <property type="term" value="F:phosphorelay sensor kinase activity"/>
    <property type="evidence" value="ECO:0007669"/>
    <property type="project" value="TreeGrafter"/>
</dbReference>
<keyword evidence="2" id="KW-0597">Phosphoprotein</keyword>
<evidence type="ECO:0000313" key="14">
    <source>
        <dbReference type="Proteomes" id="UP000612362"/>
    </source>
</evidence>
<name>A0A8J3MTL8_9CHLR</name>
<dbReference type="InterPro" id="IPR052023">
    <property type="entry name" value="Histidine_kinase_KdpD"/>
</dbReference>
<feature type="transmembrane region" description="Helical" evidence="11">
    <location>
        <begin position="72"/>
        <end position="95"/>
    </location>
</feature>
<evidence type="ECO:0000256" key="7">
    <source>
        <dbReference type="ARBA" id="ARBA00022840"/>
    </source>
</evidence>
<dbReference type="AlphaFoldDB" id="A0A8J3MTL8"/>
<evidence type="ECO:0000259" key="12">
    <source>
        <dbReference type="Pfam" id="PF13493"/>
    </source>
</evidence>
<organism evidence="13 14">
    <name type="scientific">Ktedonospora formicarum</name>
    <dbReference type="NCBI Taxonomy" id="2778364"/>
    <lineage>
        <taxon>Bacteria</taxon>
        <taxon>Bacillati</taxon>
        <taxon>Chloroflexota</taxon>
        <taxon>Ktedonobacteria</taxon>
        <taxon>Ktedonobacterales</taxon>
        <taxon>Ktedonobacteraceae</taxon>
        <taxon>Ktedonospora</taxon>
    </lineage>
</organism>
<dbReference type="EMBL" id="BNJF01000002">
    <property type="protein sequence ID" value="GHO46061.1"/>
    <property type="molecule type" value="Genomic_DNA"/>
</dbReference>
<feature type="transmembrane region" description="Helical" evidence="11">
    <location>
        <begin position="48"/>
        <end position="65"/>
    </location>
</feature>
<dbReference type="Gene3D" id="3.30.450.40">
    <property type="match status" value="1"/>
</dbReference>
<feature type="transmembrane region" description="Helical" evidence="11">
    <location>
        <begin position="21"/>
        <end position="42"/>
    </location>
</feature>
<dbReference type="InterPro" id="IPR038318">
    <property type="entry name" value="KdpD_sf"/>
</dbReference>
<dbReference type="Proteomes" id="UP000612362">
    <property type="component" value="Unassembled WGS sequence"/>
</dbReference>
<evidence type="ECO:0000256" key="5">
    <source>
        <dbReference type="ARBA" id="ARBA00022741"/>
    </source>
</evidence>
<keyword evidence="6" id="KW-0418">Kinase</keyword>